<dbReference type="EMBL" id="WRXN01000029">
    <property type="protein sequence ID" value="MVT12536.1"/>
    <property type="molecule type" value="Genomic_DNA"/>
</dbReference>
<dbReference type="InterPro" id="IPR005297">
    <property type="entry name" value="Lipoprotein_repeat"/>
</dbReference>
<dbReference type="PANTHER" id="PTHR39335">
    <property type="entry name" value="BLL4220 PROTEIN"/>
    <property type="match status" value="1"/>
</dbReference>
<gene>
    <name evidence="1" type="ORF">GO493_30070</name>
</gene>
<dbReference type="AlphaFoldDB" id="A0A7K1UDZ4"/>
<evidence type="ECO:0008006" key="3">
    <source>
        <dbReference type="Google" id="ProtNLM"/>
    </source>
</evidence>
<evidence type="ECO:0000313" key="2">
    <source>
        <dbReference type="Proteomes" id="UP000461730"/>
    </source>
</evidence>
<dbReference type="PANTHER" id="PTHR39335:SF1">
    <property type="entry name" value="BLL4220 PROTEIN"/>
    <property type="match status" value="1"/>
</dbReference>
<accession>A0A7K1UDZ4</accession>
<protein>
    <recommendedName>
        <fullName evidence="3">Lipoprotein with Yx(FWY)xxD motif</fullName>
    </recommendedName>
</protein>
<dbReference type="GO" id="GO:0043448">
    <property type="term" value="P:alkane catabolic process"/>
    <property type="evidence" value="ECO:0007669"/>
    <property type="project" value="TreeGrafter"/>
</dbReference>
<evidence type="ECO:0000313" key="1">
    <source>
        <dbReference type="EMBL" id="MVT12536.1"/>
    </source>
</evidence>
<organism evidence="1 2">
    <name type="scientific">Chitinophaga tropicalis</name>
    <dbReference type="NCBI Taxonomy" id="2683588"/>
    <lineage>
        <taxon>Bacteria</taxon>
        <taxon>Pseudomonadati</taxon>
        <taxon>Bacteroidota</taxon>
        <taxon>Chitinophagia</taxon>
        <taxon>Chitinophagales</taxon>
        <taxon>Chitinophagaceae</taxon>
        <taxon>Chitinophaga</taxon>
    </lineage>
</organism>
<keyword evidence="2" id="KW-1185">Reference proteome</keyword>
<dbReference type="Pfam" id="PF03640">
    <property type="entry name" value="Lipoprotein_15"/>
    <property type="match status" value="3"/>
</dbReference>
<dbReference type="Proteomes" id="UP000461730">
    <property type="component" value="Unassembled WGS sequence"/>
</dbReference>
<comment type="caution">
    <text evidence="1">The sequence shown here is derived from an EMBL/GenBank/DDBJ whole genome shotgun (WGS) entry which is preliminary data.</text>
</comment>
<name>A0A7K1UDZ4_9BACT</name>
<proteinExistence type="predicted"/>
<sequence>MGVIIIGATSCSDDDNNPTPNTPPAKNIQVVANATYGNILTDSAGRTLYFFSMDASGSSSCSGGCVTAWPIFYKENPTLDSSLTASDFGVITRADGSKQTTYKGWPLYYYQSDAKAGDIKGEALQNVWFVAKPDYTVMLANTQLVGNDGVKYKSDYTAGDEITQYITDAYGRTLYAFAPDKFNTNTYTKADLSNNTVWPMFEVSAIKNVPSTLNKTSFATITVFGKTQLTFKGWPLYYFGADAQTRGNTKGVSVPRPGVWPIVNNNSSTAPQP</sequence>
<reference evidence="1 2" key="1">
    <citation type="submission" date="2019-12" db="EMBL/GenBank/DDBJ databases">
        <title>Chitinophaga sp. strain ysch24 (GDMCC 1.1355), whole genome shotgun sequence.</title>
        <authorList>
            <person name="Zhang X."/>
        </authorList>
    </citation>
    <scope>NUCLEOTIDE SEQUENCE [LARGE SCALE GENOMIC DNA]</scope>
    <source>
        <strain evidence="2">ysch24</strain>
    </source>
</reference>